<dbReference type="EMBL" id="FOUO01000010">
    <property type="protein sequence ID" value="SFM56305.1"/>
    <property type="molecule type" value="Genomic_DNA"/>
</dbReference>
<keyword evidence="2" id="KW-0051">Antiviral defense</keyword>
<reference evidence="5 6" key="1">
    <citation type="submission" date="2016-10" db="EMBL/GenBank/DDBJ databases">
        <authorList>
            <person name="de Groot N.N."/>
        </authorList>
    </citation>
    <scope>NUCLEOTIDE SEQUENCE [LARGE SCALE GENOMIC DNA]</scope>
    <source>
        <strain evidence="5 6">DSM 4180</strain>
    </source>
</reference>
<dbReference type="AlphaFoldDB" id="A0A1I4RVM7"/>
<dbReference type="Proteomes" id="UP000199556">
    <property type="component" value="Unassembled WGS sequence"/>
</dbReference>
<dbReference type="OrthoDB" id="9758700at2"/>
<evidence type="ECO:0000313" key="6">
    <source>
        <dbReference type="Proteomes" id="UP000199556"/>
    </source>
</evidence>
<protein>
    <submittedName>
        <fullName evidence="5">CRISPR-associated protein, Cmr2 family</fullName>
    </submittedName>
</protein>
<dbReference type="NCBIfam" id="TIGR02577">
    <property type="entry name" value="cas_TM1794_Cmr2"/>
    <property type="match status" value="1"/>
</dbReference>
<gene>
    <name evidence="5" type="ORF">SAMN05421721_11016</name>
</gene>
<dbReference type="InterPro" id="IPR054767">
    <property type="entry name" value="Cas10-Cmr2_palm2"/>
</dbReference>
<evidence type="ECO:0000259" key="4">
    <source>
        <dbReference type="Pfam" id="PF22335"/>
    </source>
</evidence>
<dbReference type="InterPro" id="IPR024615">
    <property type="entry name" value="CRISPR-assoc_Cmr2_N"/>
</dbReference>
<evidence type="ECO:0000256" key="2">
    <source>
        <dbReference type="ARBA" id="ARBA00023118"/>
    </source>
</evidence>
<dbReference type="Gene3D" id="3.30.70.2220">
    <property type="entry name" value="CRISPR-Cas system, Cmr2 subunit, D1 domain, cysteine cluster"/>
    <property type="match status" value="1"/>
</dbReference>
<dbReference type="InterPro" id="IPR043128">
    <property type="entry name" value="Rev_trsase/Diguanyl_cyclase"/>
</dbReference>
<accession>A0A1I4RVM7</accession>
<dbReference type="GO" id="GO:0051607">
    <property type="term" value="P:defense response to virus"/>
    <property type="evidence" value="ECO:0007669"/>
    <property type="project" value="UniProtKB-KW"/>
</dbReference>
<name>A0A1I4RVM7_ECTMO</name>
<dbReference type="InterPro" id="IPR013407">
    <property type="entry name" value="CRISPR-assoc_prot_Cmr2"/>
</dbReference>
<evidence type="ECO:0000313" key="5">
    <source>
        <dbReference type="EMBL" id="SFM56305.1"/>
    </source>
</evidence>
<feature type="domain" description="CRISPR-associated protein Cmr2 N-terminal" evidence="3">
    <location>
        <begin position="189"/>
        <end position="318"/>
    </location>
</feature>
<dbReference type="Pfam" id="PF22335">
    <property type="entry name" value="Cas10-Cmr2_palm2"/>
    <property type="match status" value="1"/>
</dbReference>
<dbReference type="STRING" id="195064.SAMN05421721_11016"/>
<sequence length="975" mass="110117">MSTHWKKKLAAWVHDPAEKALVLMRDRAGHEQGTVGELRQRLRIQDGDFDRRADHLAAAADRPNWPFRQGERFPAWATVRFTEQPQLIHPLSGARFDLLKLTDIGVDHIKDISLQHFQRLIQAGGDDPRRTFLAFWRFGPEGRLADANLGALWQELPADTRTPDHTIWAHLDTVSALHTALDQGDEPCLLALSFGPVQGFISQGRSTSDLWAGSHLLSSLVWSALREIASELGPDAVLFPALRGVPAVDAWLLEEGGDAFEELFQELGADFLTRRDDTNPLFSAALPNKCLCLVPSRRARELAERAISAARRRALDIAHEAARRVFKEAGCEITDTTRAQIEAQMAAFPEAFWTAARWPVGEDHRDIETASQRLQTALGQIHPDLQKQGVFTPATWAALHRQLDLEGWTFWRPNAGILYPAVHELTERHLAAGKTIRPFEAPEQEGHRCTQCGEREWLTPDQELLGLNRRDRQQQSPWGRLAEKRRAWAKGGEHLCALCTAKRLWPTLFTETVEQHLDMDIRRFVVSTHALSLSTTLWKHRNETRRSPDQSCRENKLKQRLALVKPEPTVLPRKLARELPHQSEDMQYIARHLPSALEMLKDDAAIQGVDAEALERDISSVFQPRETYYALIQMDGDRMGAWFAGNEEAYTLRYQDTWHTQIQAQMDRVARKKRALHDYMETRRPPSPGRHGALSSALNHFSLHLARYVVEECVKGKLIYAGGDDVLALVAVDDLLDAMQLLRLAYSGLAPDPAMGLDAHVGRLLEGIDPVQDKLLLKDGFGLLHGRLMRLMGHRATASMGAVVAHHQAPLARVLRELREAEAGAKAAGRDRFCLRVLKRGGGAEQLTAPWWPLGEHRIPRMDRATLTLMGRLRDELAYTDFSRGAIYRAQLWFEGLTDHPQDKHDPRWRAQMAGALAQQFTRQAGSPELAREIVEFVCETIDPEHPRTAIGQFLAVSEFFARPERSRHEKEALA</sequence>
<dbReference type="Pfam" id="PF12469">
    <property type="entry name" value="Cmr2_N"/>
    <property type="match status" value="1"/>
</dbReference>
<proteinExistence type="predicted"/>
<feature type="domain" description="Cas10/Cmr2 second palm" evidence="4">
    <location>
        <begin position="628"/>
        <end position="748"/>
    </location>
</feature>
<organism evidence="5 6">
    <name type="scientific">Ectothiorhodospira mobilis</name>
    <dbReference type="NCBI Taxonomy" id="195064"/>
    <lineage>
        <taxon>Bacteria</taxon>
        <taxon>Pseudomonadati</taxon>
        <taxon>Pseudomonadota</taxon>
        <taxon>Gammaproteobacteria</taxon>
        <taxon>Chromatiales</taxon>
        <taxon>Ectothiorhodospiraceae</taxon>
        <taxon>Ectothiorhodospira</taxon>
    </lineage>
</organism>
<evidence type="ECO:0000259" key="3">
    <source>
        <dbReference type="Pfam" id="PF12469"/>
    </source>
</evidence>
<dbReference type="GO" id="GO:0000166">
    <property type="term" value="F:nucleotide binding"/>
    <property type="evidence" value="ECO:0007669"/>
    <property type="project" value="UniProtKB-KW"/>
</dbReference>
<keyword evidence="1" id="KW-0547">Nucleotide-binding</keyword>
<dbReference type="RefSeq" id="WP_143096376.1">
    <property type="nucleotide sequence ID" value="NZ_FOUO01000010.1"/>
</dbReference>
<keyword evidence="6" id="KW-1185">Reference proteome</keyword>
<dbReference type="Gene3D" id="3.30.70.270">
    <property type="match status" value="1"/>
</dbReference>
<evidence type="ECO:0000256" key="1">
    <source>
        <dbReference type="ARBA" id="ARBA00022741"/>
    </source>
</evidence>
<dbReference type="InterPro" id="IPR038242">
    <property type="entry name" value="Cmr2_N"/>
</dbReference>